<dbReference type="Proteomes" id="UP000501991">
    <property type="component" value="Chromosome"/>
</dbReference>
<evidence type="ECO:0000256" key="5">
    <source>
        <dbReference type="ARBA" id="ARBA00023157"/>
    </source>
</evidence>
<dbReference type="Pfam" id="PF02852">
    <property type="entry name" value="Pyr_redox_dim"/>
    <property type="match status" value="1"/>
</dbReference>
<name>A0A6C1AZB5_9RHOO</name>
<evidence type="ECO:0000256" key="9">
    <source>
        <dbReference type="PIRSR" id="PIRSR000350-4"/>
    </source>
</evidence>
<dbReference type="PROSITE" id="PS00076">
    <property type="entry name" value="PYRIDINE_REDOX_1"/>
    <property type="match status" value="1"/>
</dbReference>
<accession>A0A6C1AZB5</accession>
<gene>
    <name evidence="13" type="primary">gorA</name>
    <name evidence="13" type="ORF">G3580_03035</name>
</gene>
<dbReference type="KEGG" id="azq:G3580_03035"/>
<comment type="similarity">
    <text evidence="1 10">Belongs to the class-I pyridine nucleotide-disulfide oxidoreductase family.</text>
</comment>
<dbReference type="Gene3D" id="3.30.390.30">
    <property type="match status" value="1"/>
</dbReference>
<keyword evidence="2 10" id="KW-0285">Flavoprotein</keyword>
<keyword evidence="4 10" id="KW-0560">Oxidoreductase</keyword>
<keyword evidence="6 10" id="KW-0676">Redox-active center</keyword>
<evidence type="ECO:0000259" key="12">
    <source>
        <dbReference type="Pfam" id="PF07992"/>
    </source>
</evidence>
<dbReference type="PRINTS" id="PR00368">
    <property type="entry name" value="FADPNR"/>
</dbReference>
<proteinExistence type="inferred from homology"/>
<dbReference type="EC" id="1.8.1.7" evidence="13"/>
<evidence type="ECO:0000256" key="4">
    <source>
        <dbReference type="ARBA" id="ARBA00023002"/>
    </source>
</evidence>
<dbReference type="GO" id="GO:0005829">
    <property type="term" value="C:cytosol"/>
    <property type="evidence" value="ECO:0007669"/>
    <property type="project" value="TreeGrafter"/>
</dbReference>
<keyword evidence="5" id="KW-1015">Disulfide bond</keyword>
<dbReference type="GO" id="GO:0045454">
    <property type="term" value="P:cell redox homeostasis"/>
    <property type="evidence" value="ECO:0007669"/>
    <property type="project" value="InterPro"/>
</dbReference>
<evidence type="ECO:0000313" key="13">
    <source>
        <dbReference type="EMBL" id="QID16692.1"/>
    </source>
</evidence>
<dbReference type="GO" id="GO:0034599">
    <property type="term" value="P:cellular response to oxidative stress"/>
    <property type="evidence" value="ECO:0007669"/>
    <property type="project" value="TreeGrafter"/>
</dbReference>
<evidence type="ECO:0000256" key="7">
    <source>
        <dbReference type="PIRSR" id="PIRSR000350-2"/>
    </source>
</evidence>
<dbReference type="Pfam" id="PF07992">
    <property type="entry name" value="Pyr_redox_2"/>
    <property type="match status" value="1"/>
</dbReference>
<dbReference type="GO" id="GO:0006749">
    <property type="term" value="P:glutathione metabolic process"/>
    <property type="evidence" value="ECO:0007669"/>
    <property type="project" value="TreeGrafter"/>
</dbReference>
<keyword evidence="14" id="KW-1185">Reference proteome</keyword>
<reference evidence="13 14" key="1">
    <citation type="submission" date="2020-02" db="EMBL/GenBank/DDBJ databases">
        <title>Nitrogenibacter mangrovi gen. nov., sp. nov. isolated from mangrove sediment, a denitrifying betaproteobacterium.</title>
        <authorList>
            <person name="Liao H."/>
            <person name="Tian Y."/>
        </authorList>
    </citation>
    <scope>NUCLEOTIDE SEQUENCE [LARGE SCALE GENOMIC DNA]</scope>
    <source>
        <strain evidence="13 14">M9-3-2</strain>
    </source>
</reference>
<dbReference type="NCBIfam" id="NF004776">
    <property type="entry name" value="PRK06116.1"/>
    <property type="match status" value="1"/>
</dbReference>
<dbReference type="RefSeq" id="WP_173763860.1">
    <property type="nucleotide sequence ID" value="NZ_CP048836.1"/>
</dbReference>
<feature type="domain" description="Pyridine nucleotide-disulphide oxidoreductase dimerisation" evidence="11">
    <location>
        <begin position="338"/>
        <end position="446"/>
    </location>
</feature>
<dbReference type="InterPro" id="IPR012999">
    <property type="entry name" value="Pyr_OxRdtase_I_AS"/>
</dbReference>
<dbReference type="InterPro" id="IPR036188">
    <property type="entry name" value="FAD/NAD-bd_sf"/>
</dbReference>
<dbReference type="GO" id="GO:0004362">
    <property type="term" value="F:glutathione-disulfide reductase (NADPH) activity"/>
    <property type="evidence" value="ECO:0007669"/>
    <property type="project" value="UniProtKB-EC"/>
</dbReference>
<dbReference type="InterPro" id="IPR001100">
    <property type="entry name" value="Pyr_nuc-diS_OxRdtase"/>
</dbReference>
<dbReference type="InterPro" id="IPR046952">
    <property type="entry name" value="GSHR/TRXR-like"/>
</dbReference>
<dbReference type="EMBL" id="CP048836">
    <property type="protein sequence ID" value="QID16692.1"/>
    <property type="molecule type" value="Genomic_DNA"/>
</dbReference>
<dbReference type="AlphaFoldDB" id="A0A6C1AZB5"/>
<keyword evidence="8" id="KW-0547">Nucleotide-binding</keyword>
<dbReference type="PRINTS" id="PR00411">
    <property type="entry name" value="PNDRDTASEI"/>
</dbReference>
<dbReference type="PANTHER" id="PTHR42737">
    <property type="entry name" value="GLUTATHIONE REDUCTASE"/>
    <property type="match status" value="1"/>
</dbReference>
<sequence>MRSYDYDLVTIGAGSGGVAASRRAAALGAKVAICEGDRVGGTCVIRGCVPKKLMMYAAQFADAFADAAGYGWTVVPPDFDLTRLVQAKNAETARLEGIYRTMIANAGVTLLEGRATLVDAHTVAVGDRRVSARHILIATGGAPSHPPIDGLELAIDSNQLLDLQEQPRRLLVLGAGYIAVEFAGIFAGFGTEVTMAYRADLPLRGFDTDIRTRLATAMADRGITLAHGFEPEKIERTPNGIRCHAKDGRTVEADAVLNALGRHPNTAGLGLEAAGVEVDARTGAIVVSADSRTSVAHIYAVGDVTGRAALTPVAIAEGRAFAESVFGDTPRVIDHRLIATAVFSQPPIGTIGLSEAAATAAGHAVTVFEADFRPMKHTLAGRAERAYMKLVVDADSDTVLGAHLIGADSGEIIQALAIAITLGATKADLDRTLAVHPTAAEELVLMRTPRGG</sequence>
<dbReference type="SUPFAM" id="SSF55424">
    <property type="entry name" value="FAD/NAD-linked reductases, dimerisation (C-terminal) domain"/>
    <property type="match status" value="1"/>
</dbReference>
<dbReference type="InterPro" id="IPR023753">
    <property type="entry name" value="FAD/NAD-binding_dom"/>
</dbReference>
<organism evidence="13 14">
    <name type="scientific">Nitrogeniibacter mangrovi</name>
    <dbReference type="NCBI Taxonomy" id="2016596"/>
    <lineage>
        <taxon>Bacteria</taxon>
        <taxon>Pseudomonadati</taxon>
        <taxon>Pseudomonadota</taxon>
        <taxon>Betaproteobacteria</taxon>
        <taxon>Rhodocyclales</taxon>
        <taxon>Zoogloeaceae</taxon>
        <taxon>Nitrogeniibacter</taxon>
    </lineage>
</organism>
<keyword evidence="3 8" id="KW-0274">FAD</keyword>
<evidence type="ECO:0000256" key="2">
    <source>
        <dbReference type="ARBA" id="ARBA00022630"/>
    </source>
</evidence>
<comment type="cofactor">
    <cofactor evidence="8">
        <name>FAD</name>
        <dbReference type="ChEBI" id="CHEBI:57692"/>
    </cofactor>
    <text evidence="8">Binds 1 FAD per subunit.</text>
</comment>
<feature type="binding site" evidence="8">
    <location>
        <position position="303"/>
    </location>
    <ligand>
        <name>FAD</name>
        <dbReference type="ChEBI" id="CHEBI:57692"/>
    </ligand>
</feature>
<feature type="disulfide bond" description="Redox-active" evidence="9">
    <location>
        <begin position="43"/>
        <end position="48"/>
    </location>
</feature>
<feature type="active site" description="Proton acceptor" evidence="7">
    <location>
        <position position="436"/>
    </location>
</feature>
<feature type="binding site" evidence="8">
    <location>
        <begin position="174"/>
        <end position="181"/>
    </location>
    <ligand>
        <name>NAD(+)</name>
        <dbReference type="ChEBI" id="CHEBI:57540"/>
    </ligand>
</feature>
<evidence type="ECO:0000256" key="8">
    <source>
        <dbReference type="PIRSR" id="PIRSR000350-3"/>
    </source>
</evidence>
<feature type="domain" description="FAD/NAD(P)-binding" evidence="12">
    <location>
        <begin position="6"/>
        <end position="318"/>
    </location>
</feature>
<evidence type="ECO:0000256" key="10">
    <source>
        <dbReference type="RuleBase" id="RU003691"/>
    </source>
</evidence>
<feature type="binding site" evidence="8">
    <location>
        <position position="52"/>
    </location>
    <ligand>
        <name>FAD</name>
        <dbReference type="ChEBI" id="CHEBI:57692"/>
    </ligand>
</feature>
<evidence type="ECO:0000256" key="1">
    <source>
        <dbReference type="ARBA" id="ARBA00007532"/>
    </source>
</evidence>
<dbReference type="InterPro" id="IPR016156">
    <property type="entry name" value="FAD/NAD-linked_Rdtase_dimer_sf"/>
</dbReference>
<dbReference type="InterPro" id="IPR004099">
    <property type="entry name" value="Pyr_nucl-diS_OxRdtase_dimer"/>
</dbReference>
<dbReference type="GO" id="GO:0050660">
    <property type="term" value="F:flavin adenine dinucleotide binding"/>
    <property type="evidence" value="ECO:0007669"/>
    <property type="project" value="InterPro"/>
</dbReference>
<keyword evidence="8" id="KW-0520">NAD</keyword>
<dbReference type="PIRSF" id="PIRSF000350">
    <property type="entry name" value="Mercury_reductase_MerA"/>
    <property type="match status" value="1"/>
</dbReference>
<dbReference type="PANTHER" id="PTHR42737:SF2">
    <property type="entry name" value="GLUTATHIONE REDUCTASE"/>
    <property type="match status" value="1"/>
</dbReference>
<evidence type="ECO:0000256" key="3">
    <source>
        <dbReference type="ARBA" id="ARBA00022827"/>
    </source>
</evidence>
<dbReference type="Gene3D" id="3.50.50.60">
    <property type="entry name" value="FAD/NAD(P)-binding domain"/>
    <property type="match status" value="2"/>
</dbReference>
<evidence type="ECO:0000256" key="6">
    <source>
        <dbReference type="ARBA" id="ARBA00023284"/>
    </source>
</evidence>
<feature type="binding site" evidence="8">
    <location>
        <position position="261"/>
    </location>
    <ligand>
        <name>NAD(+)</name>
        <dbReference type="ChEBI" id="CHEBI:57540"/>
    </ligand>
</feature>
<protein>
    <submittedName>
        <fullName evidence="13">Glutathione-disulfide reductase</fullName>
        <ecNumber evidence="13">1.8.1.7</ecNumber>
    </submittedName>
</protein>
<evidence type="ECO:0000259" key="11">
    <source>
        <dbReference type="Pfam" id="PF02852"/>
    </source>
</evidence>
<evidence type="ECO:0000313" key="14">
    <source>
        <dbReference type="Proteomes" id="UP000501991"/>
    </source>
</evidence>
<dbReference type="SUPFAM" id="SSF51905">
    <property type="entry name" value="FAD/NAD(P)-binding domain"/>
    <property type="match status" value="1"/>
</dbReference>